<dbReference type="GO" id="GO:0005198">
    <property type="term" value="F:structural molecule activity"/>
    <property type="evidence" value="ECO:0007669"/>
    <property type="project" value="UniProtKB-UniRule"/>
</dbReference>
<feature type="region of interest" description="CD4-binding loop" evidence="32">
    <location>
        <begin position="357"/>
        <end position="367"/>
    </location>
</feature>
<comment type="function">
    <text evidence="32">Transmembrane protein gp41: Acts as a class I viral fusion protein. Under the current model, the protein has at least 3 conformational states: pre-fusion native state, pre-hairpin intermediate state, and post-fusion hairpin state. During fusion of viral and target intracellular membranes, the coiled coil regions (heptad repeats) assume a trimer-of-hairpins structure, positioning the fusion peptide in close proximity to the C-terminal region of the ectodomain. The formation of this structure appears to drive apposition and subsequent fusion of viral and target cell membranes. Complete fusion occurs in host cell endosomes and is dynamin-dependent, however some lipid transfer might occur at the plasma membrane. The virus undergoes clathrin-dependent internalization long before endosomal fusion, thus minimizing the surface exposure of conserved viral epitopes during fusion and reducing the efficacy of inhibitors targeting these epitopes. Membranes fusion leads to delivery of the nucleocapsid into the cytoplasm.</text>
</comment>
<keyword evidence="11 32" id="KW-0945">Host-virus interaction</keyword>
<keyword evidence="14 32" id="KW-0812">Transmembrane</keyword>
<keyword evidence="19 32" id="KW-1043">Host membrane</keyword>
<feature type="domain" description="Retroviral envelope protein GP41-like" evidence="35">
    <location>
        <begin position="510"/>
        <end position="700"/>
    </location>
</feature>
<comment type="similarity">
    <text evidence="32">Belongs to the HIV-1 env protein family.</text>
</comment>
<evidence type="ECO:0000256" key="7">
    <source>
        <dbReference type="ARBA" id="ARBA00022506"/>
    </source>
</evidence>
<keyword evidence="30 32" id="KW-0449">Lipoprotein</keyword>
<comment type="PTM">
    <text evidence="32">Palmitoylation of the transmembrane protein and of Env polyprotein (prior to its proteolytic cleavage) is essential for their association with host cell membrane lipid rafts. Palmitoylation is therefore required for envelope trafficking to classical lipid rafts, but not for viral replication.</text>
</comment>
<dbReference type="FunFam" id="1.10.287.210:FF:000001">
    <property type="entry name" value="Envelope glycoprotein gp160"/>
    <property type="match status" value="1"/>
</dbReference>
<feature type="disulfide bond" evidence="32">
    <location>
        <begin position="578"/>
        <end position="584"/>
    </location>
</feature>
<feature type="domain" description="Human immunodeficiency virus 1 envelope glycoprotein Gp120" evidence="34">
    <location>
        <begin position="28"/>
        <end position="134"/>
    </location>
</feature>
<evidence type="ECO:0000256" key="19">
    <source>
        <dbReference type="ARBA" id="ARBA00022870"/>
    </source>
</evidence>
<feature type="lipid moiety-binding region" description="S-palmitoyl cysteine; by host" evidence="32">
    <location>
        <position position="744"/>
    </location>
</feature>
<dbReference type="FunFam" id="2.170.40.20:FF:000003">
    <property type="entry name" value="Envelope glycoprotein gp160"/>
    <property type="match status" value="1"/>
</dbReference>
<evidence type="ECO:0000256" key="18">
    <source>
        <dbReference type="ARBA" id="ARBA00022844"/>
    </source>
</evidence>
<evidence type="ECO:0000256" key="8">
    <source>
        <dbReference type="ARBA" id="ARBA00022510"/>
    </source>
</evidence>
<keyword evidence="27 32" id="KW-1015">Disulfide bond</keyword>
<reference evidence="36" key="1">
    <citation type="journal article" date="2018" name="Cell Rep.">
        <title>Completeness of HIV-1 Envelope Glycan Shield at Transmission Determines Neutralization Breadth.</title>
        <authorList>
            <person name="Wagh K."/>
            <person name="Kreider E.F."/>
            <person name="Li Y."/>
            <person name="Barbian H.J."/>
            <person name="Learn G.H."/>
            <person name="Giorgi E."/>
            <person name="Hraber P.T."/>
            <person name="Decker T.G."/>
            <person name="Smith A.G."/>
            <person name="Gondim M.V."/>
            <person name="Gillis L."/>
            <person name="Wandzilak J."/>
            <person name="Chuang G.Y."/>
            <person name="Rawi R."/>
            <person name="Cai F."/>
            <person name="Pellegrino P."/>
            <person name="Williams I."/>
            <person name="Overbaugh J."/>
            <person name="Gao F."/>
            <person name="Kwong P.D."/>
            <person name="Haynes B.F."/>
            <person name="Shaw G.M."/>
            <person name="Borrow P."/>
            <person name="Seaman M.S."/>
            <person name="Hahn B.H."/>
            <person name="Korber B."/>
        </authorList>
    </citation>
    <scope>NUCLEOTIDE SEQUENCE</scope>
    <source>
        <strain evidence="36">CH1012_3_d0772_ipe017_80_45</strain>
    </source>
</reference>
<dbReference type="SUPFAM" id="SSF56502">
    <property type="entry name" value="gp120 core"/>
    <property type="match status" value="2"/>
</dbReference>
<gene>
    <name evidence="32 36" type="primary">env</name>
</gene>
<dbReference type="GO" id="GO:0019031">
    <property type="term" value="C:viral envelope"/>
    <property type="evidence" value="ECO:0007669"/>
    <property type="project" value="UniProtKB-KW"/>
</dbReference>
<evidence type="ECO:0000256" key="24">
    <source>
        <dbReference type="ARBA" id="ARBA00023054"/>
    </source>
</evidence>
<dbReference type="GO" id="GO:0019062">
    <property type="term" value="P:virion attachment to host cell"/>
    <property type="evidence" value="ECO:0007669"/>
    <property type="project" value="UniProtKB-UniRule"/>
</dbReference>
<dbReference type="GO" id="GO:0016020">
    <property type="term" value="C:membrane"/>
    <property type="evidence" value="ECO:0007669"/>
    <property type="project" value="UniProtKB-UniRule"/>
</dbReference>
<keyword evidence="22 32" id="KW-1133">Transmembrane helix</keyword>
<feature type="topological domain" description="Cytoplasmic" evidence="32">
    <location>
        <begin position="686"/>
        <end position="843"/>
    </location>
</feature>
<keyword evidence="8 32" id="KW-1170">Fusion of virus membrane with host endosomal membrane</keyword>
<evidence type="ECO:0000256" key="10">
    <source>
        <dbReference type="ARBA" id="ARBA00022570"/>
    </source>
</evidence>
<evidence type="ECO:0000256" key="12">
    <source>
        <dbReference type="ARBA" id="ARBA00022595"/>
    </source>
</evidence>
<comment type="PTM">
    <text evidence="32">Specific enzymatic cleavages in vivo yield mature proteins. Envelope glycoproteins are synthesized as a inactive precursor that is heavily N-glycosylated and processed likely by host cell furin in the Golgi to yield the mature SU and TM proteins. The cleavage site between SU and TM requires the minimal sequence [KR]-X-[KR]-R. About 2 of the 9 disulfide bonds of gp41 are reduced by P4HB/PDI, following binding to CD4 receptor.</text>
</comment>
<comment type="miscellaneous">
    <text evidence="32">HIV-1 lineages are divided in three main groups, M (for Major), O (for Outlier), and N (for New, or Non-M, Non-O). The vast majority of strains found worldwide belong to the group M. Group O seems to be endemic to and largely confined to Cameroon and neighboring countries in West Central Africa, where these viruses represent a small minority of HIV-1 strains. The group N is represented by a limited number of isolates from Cameroonian persons. The group M is further subdivided in 9 clades or subtypes (A to D, F to H, J and K).</text>
</comment>
<evidence type="ECO:0000259" key="35">
    <source>
        <dbReference type="Pfam" id="PF00517"/>
    </source>
</evidence>
<evidence type="ECO:0000256" key="1">
    <source>
        <dbReference type="ARBA" id="ARBA00004402"/>
    </source>
</evidence>
<feature type="transmembrane region" description="Helical" evidence="33">
    <location>
        <begin position="658"/>
        <end position="685"/>
    </location>
</feature>
<keyword evidence="28 32" id="KW-0325">Glycoprotein</keyword>
<feature type="short sequence motif" description="Di-leucine internalization motif" evidence="32">
    <location>
        <begin position="842"/>
        <end position="843"/>
    </location>
</feature>
<evidence type="ECO:0000256" key="9">
    <source>
        <dbReference type="ARBA" id="ARBA00022511"/>
    </source>
</evidence>
<evidence type="ECO:0000259" key="34">
    <source>
        <dbReference type="Pfam" id="PF00516"/>
    </source>
</evidence>
<keyword evidence="26 32" id="KW-0564">Palmitate</keyword>
<feature type="disulfide bond" evidence="32">
    <location>
        <begin position="224"/>
        <end position="235"/>
    </location>
</feature>
<dbReference type="Pfam" id="PF00516">
    <property type="entry name" value="GP120"/>
    <property type="match status" value="2"/>
</dbReference>
<comment type="domain">
    <text evidence="32">Some of the most genetically diverse regions of the viral genome are present in Env. They are called variable regions 1 through 5 (V1 through V5). Coreceptor usage of gp120 is determined mainly by the primary structure of the third variable region (V3) in the outer domain of gp120. The sequence of V3 determines which coreceptor, CCR5 and/or CXCR4 (corresponding to R5/macrophage, X4/T cell and R5X4/T cell and macrophage tropism), is used to trigger the fusion potential of the Env complex, and hence which cells the virus can infect. Binding to CCR5 involves a region adjacent in addition to V3.</text>
</comment>
<feature type="disulfide bond" evidence="32">
    <location>
        <begin position="125"/>
        <end position="151"/>
    </location>
</feature>
<keyword evidence="7 32" id="KW-1168">Fusion of virus membrane with host membrane</keyword>
<dbReference type="GO" id="GO:0020002">
    <property type="term" value="C:host cell plasma membrane"/>
    <property type="evidence" value="ECO:0007669"/>
    <property type="project" value="UniProtKB-SubCell"/>
</dbReference>
<feature type="coiled-coil region" evidence="32">
    <location>
        <begin position="613"/>
        <end position="647"/>
    </location>
</feature>
<feature type="domain" description="Human immunodeficiency virus 1 envelope glycoprotein Gp120" evidence="34">
    <location>
        <begin position="135"/>
        <end position="491"/>
    </location>
</feature>
<feature type="disulfide bond" evidence="32">
    <location>
        <begin position="214"/>
        <end position="243"/>
    </location>
</feature>
<dbReference type="InterPro" id="IPR000328">
    <property type="entry name" value="GP41-like"/>
</dbReference>
<evidence type="ECO:0000313" key="36">
    <source>
        <dbReference type="EMBL" id="AYX47362.1"/>
    </source>
</evidence>
<comment type="function">
    <text evidence="32">Surface protein gp120: Attaches the virus to the host lymphoid cell by binding to the primary receptor CD4. This interaction induces a structural rearrangement creating a high affinity binding site for a chemokine coreceptor like CXCR4 and/or CCR5. Acts as a ligand for CD209/DC-SIGN and CLEC4M/DC-SIGNR, which are respectively found on dendritic cells (DCs), and on endothelial cells of liver sinusoids and lymph node sinuses. These interactions allow capture of viral particles at mucosal surfaces by these cells and subsequent transmission to permissive cells. HIV subverts the migration properties of dendritic cells to gain access to CD4+ T-cells in lymph nodes. Virus transmission to permissive T-cells occurs either in trans (without DCs infection, through viral capture and transmission), or in cis (following DCs productive infection, through the usual CD4-gp120 interaction), thereby inducing a robust infection. In trans infection, bound virions remain infectious over days and it is proposed that they are not degraded, but protected in non-lysosomal acidic organelles within the DCs close to the cell membrane thus contributing to the viral infectious potential during DCs' migration from the periphery to the lymphoid tissues. On arrival at lymphoid tissues, intact virions recycle back to DCs' cell surface allowing virus transmission to CD4+ T-cells.</text>
</comment>
<keyword evidence="16 32" id="KW-0732">Signal</keyword>
<evidence type="ECO:0000256" key="25">
    <source>
        <dbReference type="ARBA" id="ARBA00023136"/>
    </source>
</evidence>
<evidence type="ECO:0000256" key="4">
    <source>
        <dbReference type="ARBA" id="ARBA00004563"/>
    </source>
</evidence>
<keyword evidence="12 32" id="KW-1162">Viral penetration into host cytoplasm</keyword>
<evidence type="ECO:0000256" key="32">
    <source>
        <dbReference type="HAMAP-Rule" id="MF_04083"/>
    </source>
</evidence>
<keyword evidence="9 32" id="KW-1032">Host cell membrane</keyword>
<evidence type="ECO:0000256" key="26">
    <source>
        <dbReference type="ARBA" id="ARBA00023139"/>
    </source>
</evidence>
<evidence type="ECO:0000256" key="6">
    <source>
        <dbReference type="ARBA" id="ARBA00004650"/>
    </source>
</evidence>
<evidence type="ECO:0000256" key="15">
    <source>
        <dbReference type="ARBA" id="ARBA00022703"/>
    </source>
</evidence>
<comment type="subcellular location">
    <molecule>Transmembrane protein gp41</molecule>
    <subcellularLocation>
        <location evidence="32">Virion membrane</location>
        <topology evidence="32">Single-pass type I membrane protein</topology>
    </subcellularLocation>
    <subcellularLocation>
        <location evidence="32">Host cell membrane</location>
        <topology evidence="32">Single-pass type I membrane protein</topology>
    </subcellularLocation>
    <subcellularLocation>
        <location evidence="32">Host endosome membrane</location>
        <topology evidence="32">Single-pass type I membrane protein</topology>
    </subcellularLocation>
    <text evidence="32">It is probably concentrated at the site of budding and incorporated into the virions possibly by contacts between the cytoplasmic tail of Env and the N-terminus of Gag.</text>
</comment>
<keyword evidence="13 32" id="KW-0165">Cleavage on pair of basic residues</keyword>
<comment type="domain">
    <text evidence="32">The CD4-binding region is targeted by the antibody b12.</text>
</comment>
<comment type="miscellaneous">
    <text evidence="32">Inhibitors targeting HIV-1 viral envelope proteins are used as antiretroviral drugs. Attachment of virions to the cell surface via non-specific interactions and CD4 binding can be blocked by inhibitors that include cyanovirin-N, cyclotriazadisulfonamide analogs, PRO 2000, TNX 355 and PRO 542. In addition, BMS 806 can block CD4-induced conformational changes. Env interactions with the coreceptor molecules can be targeted by CCR5 antagonists including SCH-D, maraviroc (UK 427857) and aplaviroc (GW 873140), and the CXCR4 antagonist AMD 070. Fusion of viral and cellular membranes can be inhibited by peptides such as enfuvirtide and tifuvirtide (T 1249). Resistance to inhibitors associated with mutations in Env are observed. Most of the time, single mutations confer only a modest reduction in drug susceptibility. Combination of several mutations is usually required to develop a high-level drug resistance.</text>
</comment>
<dbReference type="Gene3D" id="1.10.287.210">
    <property type="match status" value="1"/>
</dbReference>
<comment type="subcellular location">
    <subcellularLocation>
        <location evidence="3">Host cell membrane</location>
        <topology evidence="3">Peripheral membrane protein</topology>
    </subcellularLocation>
    <subcellularLocation>
        <location evidence="1">Host cell membrane</location>
        <topology evidence="1">Single-pass type I membrane protein</topology>
    </subcellularLocation>
    <subcellularLocation>
        <location evidence="2">Host endosome membrane</location>
        <topology evidence="2">Peripheral membrane protein</topology>
    </subcellularLocation>
    <subcellularLocation>
        <location evidence="5">Host endosome membrane</location>
        <topology evidence="5">Single-pass type I membrane protein</topology>
    </subcellularLocation>
    <subcellularLocation>
        <location evidence="6">Virion membrane</location>
        <topology evidence="6">Peripheral membrane protein</topology>
    </subcellularLocation>
    <subcellularLocation>
        <location evidence="4">Virion membrane</location>
        <topology evidence="4">Single-pass type I membrane protein</topology>
    </subcellularLocation>
</comment>
<feature type="site" description="Cleavage; by host furin" evidence="32">
    <location>
        <begin position="491"/>
        <end position="492"/>
    </location>
</feature>
<keyword evidence="18 32" id="KW-0946">Virion</keyword>
<dbReference type="Gene3D" id="2.170.40.20">
    <property type="entry name" value="Human immunodeficiency virus 1, Gp160, envelope glycoprotein"/>
    <property type="match status" value="2"/>
</dbReference>
<comment type="function">
    <text evidence="32">Envelope glycoprotein gp160: Oligomerizes in the host endoplasmic reticulum into predominantly trimers. In a second time, gp160 transits in the host Golgi, where glycosylation is completed. The precursor is then proteolytically cleaved in the trans-Golgi and thereby activated by cellular furin or furin-like proteases to produce gp120 and gp41.</text>
</comment>
<dbReference type="FunFam" id="2.170.40.20:FF:000002">
    <property type="entry name" value="Envelope glycoprotein gp160"/>
    <property type="match status" value="1"/>
</dbReference>
<evidence type="ECO:0000256" key="33">
    <source>
        <dbReference type="RuleBase" id="RU363095"/>
    </source>
</evidence>
<feature type="region of interest" description="V1" evidence="32">
    <location>
        <begin position="125"/>
        <end position="150"/>
    </location>
</feature>
<feature type="transmembrane region" description="Helical" evidence="33">
    <location>
        <begin position="492"/>
        <end position="515"/>
    </location>
</feature>
<dbReference type="GO" id="GO:0019064">
    <property type="term" value="P:fusion of virus membrane with host plasma membrane"/>
    <property type="evidence" value="ECO:0007669"/>
    <property type="project" value="UniProtKB-UniRule"/>
</dbReference>
<evidence type="ECO:0000256" key="5">
    <source>
        <dbReference type="ARBA" id="ARBA00004578"/>
    </source>
</evidence>
<comment type="subunit">
    <text evidence="32">The mature envelope protein (Env) consists of a homotrimer of non-covalently associated gp120-gp41 heterodimers. The resulting complex protrudes from the virus surface as a spike. There seems to be as few as 10 spikes on the average virion. Surface protein gp120 interacts with host CD4, CCR5 and CXCR4. Gp120 also interacts with the C-type lectins CD209/DC-SIGN and CLEC4M/DC-SIGNR (collectively referred to as DC-SIGN(R)). Gp120 and gp41 interact with GalCer. Gp120 interacts with host ITGA4/ITGB7 complex; on CD4+ T-cells, this interaction results in rapid activation of integrin ITGAL/LFA-1, which facilitates efficient cell-to-cell spreading of HIV-1. Gp120 interacts with cell-associated heparan sulfate; this interaction increases virus infectivity on permissive cells and may be involved in infection of CD4- cells.</text>
</comment>
<keyword evidence="10 32" id="KW-1165">Clathrin-mediated endocytosis of virus by host</keyword>
<dbReference type="GO" id="GO:0055036">
    <property type="term" value="C:virion membrane"/>
    <property type="evidence" value="ECO:0007669"/>
    <property type="project" value="UniProtKB-SubCell"/>
</dbReference>
<dbReference type="CDD" id="cd09909">
    <property type="entry name" value="HIV-1-like_HR1-HR2"/>
    <property type="match status" value="1"/>
</dbReference>
<evidence type="ECO:0000256" key="3">
    <source>
        <dbReference type="ARBA" id="ARBA00004505"/>
    </source>
</evidence>
<feature type="disulfide bond" evidence="32">
    <location>
        <begin position="48"/>
        <end position="68"/>
    </location>
</feature>
<keyword evidence="29 32" id="KW-0899">Viral immunoevasion</keyword>
<keyword evidence="20 32" id="KW-0261">Viral envelope protein</keyword>
<sequence length="843" mass="95395">MRVRGMLRNWQRWVIWGILGFCSVWGNLWVTVYYGVPVWKEAKTTLFCASDAKAYEREVHNIWATHACVPTDPDPQELVLENVTENFNMWKNDMVDQMHEDIISLWDESLKPCVKLTPLCVTLNCSNVNVNGTGIATNQSIVNITEEMKNCSFNITTELRDRKQNVYALFYRLDIVPLNNNNKSEEYRLINCNTSSITQACPKVSFDPIPIHYCAPAGFAILKCNNKTFNGTGPCHNVSTVQCTHGIKPVVSTQLLLNGSLAEGEIIIRSQNLTNNAKTIIVHLNQSVEINCTRPGNNTRTSVRIGPGQAYFINNIIGDIRRAYCSISAEAWNKTLQAVRKKLKEHFPNRTIGFNSSSGGDLEVTTHSFNCGGEFFYCNTSKLFTDNRTESNETIIIPCKIKQIINMWQKVGRAMYAPPIAGNITCRSNITGLLLSRDGGNDNITETFRPEGGDMRDNWRSELYKYKVVEIKPLGIAPTKAKRRVVERQKRAVGIGAVFLGFLGAAGSTMGAASITLTVQARQLLSGIVQQQSNLLRAIEAQQHMLQLTVWGIKQLQARVLAIERYLKDQQLLGIWGCSGKLICTTAVPWNSTWSNKTQEDIWENMTWMQWDREIDNYTSTIYQLLEKSQNQQEKNEQDLLALDKWDSLWSWFSITNWLWYIKIFIMIIGGLIGLRIIFAVLSIVNRVRQGYSPLSFQTLIPNPRGPDRLGGIEEEGGEQDKDRSVRLVSGFLSLAWDDLRSLCLFSYHRLRDLLLVTARAAEHLGHSSLRGLQRVWEALKYLGSLVQYWGLELKKSAINLIDTLAIAVGEGTDRIIEVLQRICRAILNIPTRIRQGFETALL</sequence>
<proteinExistence type="inferred from homology"/>
<protein>
    <recommendedName>
        <fullName evidence="32">Envelope glycoprotein gp160</fullName>
    </recommendedName>
    <alternativeName>
        <fullName evidence="32">Env polyprotein</fullName>
    </alternativeName>
    <component>
        <recommendedName>
            <fullName evidence="32">Surface protein gp120</fullName>
            <shortName evidence="32">SU</shortName>
        </recommendedName>
        <alternativeName>
            <fullName evidence="32">Glycoprotein 120</fullName>
            <shortName evidence="32">gp120</shortName>
        </alternativeName>
    </component>
    <component>
        <recommendedName>
            <fullName evidence="32">Transmembrane protein gp41</fullName>
            <shortName evidence="32">TM</shortName>
        </recommendedName>
        <alternativeName>
            <fullName evidence="32">Glycoprotein 41</fullName>
            <shortName evidence="32">gp41</shortName>
        </alternativeName>
    </component>
</protein>
<dbReference type="GO" id="GO:0075512">
    <property type="term" value="P:clathrin-dependent endocytosis of virus by host cell"/>
    <property type="evidence" value="ECO:0007669"/>
    <property type="project" value="UniProtKB-UniRule"/>
</dbReference>
<evidence type="ECO:0000256" key="17">
    <source>
        <dbReference type="ARBA" id="ARBA00022804"/>
    </source>
</evidence>
<evidence type="ECO:0000256" key="13">
    <source>
        <dbReference type="ARBA" id="ARBA00022685"/>
    </source>
</evidence>
<feature type="region of interest" description="MPER; binding to GalCer" evidence="32">
    <location>
        <begin position="642"/>
        <end position="663"/>
    </location>
</feature>
<feature type="region of interest" description="Immunosuppression" evidence="32">
    <location>
        <begin position="554"/>
        <end position="572"/>
    </location>
</feature>
<comment type="caution">
    <text evidence="32 33">Lacks conserved residue(s) required for the propagation of feature annotation.</text>
</comment>
<dbReference type="GO" id="GO:0052031">
    <property type="term" value="P:symbiont-mediated perturbation of host defense response"/>
    <property type="evidence" value="ECO:0007669"/>
    <property type="project" value="UniProtKB-UniRule"/>
</dbReference>
<evidence type="ECO:0000256" key="27">
    <source>
        <dbReference type="ARBA" id="ARBA00023157"/>
    </source>
</evidence>
<keyword evidence="17 32" id="KW-1161">Viral attachment to host cell</keyword>
<feature type="chain" id="PRO_5023275670" description="Transmembrane protein gp41" evidence="32">
    <location>
        <begin position="492"/>
        <end position="843"/>
    </location>
</feature>
<dbReference type="GO" id="GO:0039654">
    <property type="term" value="P:fusion of virus membrane with host endosome membrane"/>
    <property type="evidence" value="ECO:0007669"/>
    <property type="project" value="UniProtKB-UniRule"/>
</dbReference>
<comment type="subcellular location">
    <molecule>Surface protein gp120</molecule>
    <subcellularLocation>
        <location evidence="32">Virion membrane</location>
        <topology evidence="32">Peripheral membrane protein</topology>
    </subcellularLocation>
    <subcellularLocation>
        <location evidence="32">Host cell membrane</location>
        <topology evidence="32">Peripheral membrane protein</topology>
    </subcellularLocation>
    <subcellularLocation>
        <location evidence="32">Host endosome membrane</location>
        <topology evidence="32">Single-pass type I membrane protein</topology>
    </subcellularLocation>
    <text evidence="32">The surface protein is not anchored to the viral envelope, but associates with the extravirion surface through its binding to TM. It is probably concentrated at the site of budding and incorporated into the virions possibly by contacts between the cytoplasmic tail of Env and the N-terminus of Gag.</text>
</comment>
<evidence type="ECO:0000256" key="2">
    <source>
        <dbReference type="ARBA" id="ARBA00004433"/>
    </source>
</evidence>
<feature type="transmembrane region" description="Helical" evidence="33">
    <location>
        <begin position="13"/>
        <end position="36"/>
    </location>
</feature>
<name>A0A3G5ND31_HV1</name>
<feature type="short sequence motif" description="YXXL motif; contains endocytosis signal" evidence="32">
    <location>
        <begin position="692"/>
        <end position="695"/>
    </location>
</feature>
<comment type="domain">
    <text evidence="32">The membrane proximal external region (MPER) present in gp41 is a tryptophan-rich region recognized by the antibodies 2F5, Z13, and 4E10. MPER seems to play a role in fusion.</text>
</comment>
<evidence type="ECO:0000256" key="20">
    <source>
        <dbReference type="ARBA" id="ARBA00022879"/>
    </source>
</evidence>
<keyword evidence="31 32" id="KW-1160">Virus entry into host cell</keyword>
<feature type="lipid moiety-binding region" description="S-palmitoyl cysteine; by host" evidence="32">
    <location>
        <position position="824"/>
    </location>
</feature>
<evidence type="ECO:0000256" key="16">
    <source>
        <dbReference type="ARBA" id="ARBA00022729"/>
    </source>
</evidence>
<keyword evidence="23 32" id="KW-1039">Host endosome</keyword>
<dbReference type="Pfam" id="PF00517">
    <property type="entry name" value="GP41"/>
    <property type="match status" value="1"/>
</dbReference>
<evidence type="ECO:0000256" key="22">
    <source>
        <dbReference type="ARBA" id="ARBA00022989"/>
    </source>
</evidence>
<organismHost>
    <name type="scientific">Homo sapiens</name>
    <name type="common">Human</name>
    <dbReference type="NCBI Taxonomy" id="9606"/>
</organismHost>
<evidence type="ECO:0000256" key="30">
    <source>
        <dbReference type="ARBA" id="ARBA00023288"/>
    </source>
</evidence>
<comment type="PTM">
    <text evidence="32">Highly glycosylated by host. The high number of glycan on the protein is reffered to as 'glycan shield' because it contributes to hide protein sequence from adaptive immune system.</text>
</comment>
<keyword evidence="24 32" id="KW-0175">Coiled coil</keyword>
<dbReference type="HAMAP" id="MF_04083">
    <property type="entry name" value="HIV_ENV"/>
    <property type="match status" value="1"/>
</dbReference>
<dbReference type="EMBL" id="MG899464">
    <property type="protein sequence ID" value="AYX47362.1"/>
    <property type="molecule type" value="Genomic_RNA"/>
</dbReference>
<feature type="region of interest" description="Fusion peptide" evidence="32">
    <location>
        <begin position="492"/>
        <end position="512"/>
    </location>
</feature>
<dbReference type="InterPro" id="IPR037527">
    <property type="entry name" value="Gp160"/>
</dbReference>
<evidence type="ECO:0000256" key="28">
    <source>
        <dbReference type="ARBA" id="ARBA00023180"/>
    </source>
</evidence>
<keyword evidence="25 32" id="KW-0472">Membrane</keyword>
<evidence type="ECO:0000256" key="31">
    <source>
        <dbReference type="ARBA" id="ARBA00023296"/>
    </source>
</evidence>
<dbReference type="GO" id="GO:1903911">
    <property type="term" value="P:positive regulation of receptor clustering"/>
    <property type="evidence" value="ECO:0007669"/>
    <property type="project" value="UniProtKB-UniRule"/>
</dbReference>
<dbReference type="GO" id="GO:1903908">
    <property type="term" value="P:positive regulation of plasma membrane raft polarization"/>
    <property type="evidence" value="ECO:0007669"/>
    <property type="project" value="UniProtKB-UniRule"/>
</dbReference>
<evidence type="ECO:0000256" key="11">
    <source>
        <dbReference type="ARBA" id="ARBA00022581"/>
    </source>
</evidence>
<dbReference type="InterPro" id="IPR000777">
    <property type="entry name" value="HIV1_Gp120"/>
</dbReference>
<dbReference type="GO" id="GO:0044175">
    <property type="term" value="C:host cell endosome membrane"/>
    <property type="evidence" value="ECO:0007669"/>
    <property type="project" value="UniProtKB-SubCell"/>
</dbReference>
<evidence type="ECO:0000256" key="29">
    <source>
        <dbReference type="ARBA" id="ARBA00023280"/>
    </source>
</evidence>
<dbReference type="GO" id="GO:0019082">
    <property type="term" value="P:viral protein processing"/>
    <property type="evidence" value="ECO:0007669"/>
    <property type="project" value="UniProtKB-UniRule"/>
</dbReference>
<evidence type="ECO:0000256" key="21">
    <source>
        <dbReference type="ARBA" id="ARBA00022890"/>
    </source>
</evidence>
<feature type="chain" id="PRO_5023275671" description="Envelope glycoprotein gp160" evidence="32">
    <location>
        <begin position="27"/>
        <end position="843"/>
    </location>
</feature>
<keyword evidence="15 32" id="KW-0053">Apoptosis</keyword>
<dbReference type="Gene3D" id="1.20.5.490">
    <property type="entry name" value="Single helix bin"/>
    <property type="match status" value="1"/>
</dbReference>
<keyword evidence="21 32" id="KW-1164">Virus endocytosis by host</keyword>
<accession>A0A3G5ND31</accession>
<comment type="domain">
    <text evidence="32">The YXXL motif is involved in determining the exact site of viral release at the surface of infected mononuclear cells and promotes endocytosis. YXXL and di-leucine endocytosis motifs interact directly or indirectly with the clathrin adapter complexes, opperate independently, and their activities are not additive.</text>
</comment>
<organism evidence="36">
    <name type="scientific">Human immunodeficiency virus type 1</name>
    <name type="common">HIV-1</name>
    <dbReference type="NCBI Taxonomy" id="11676"/>
    <lineage>
        <taxon>Viruses</taxon>
        <taxon>Riboviria</taxon>
        <taxon>Pararnavirae</taxon>
        <taxon>Artverviricota</taxon>
        <taxon>Revtraviricetes</taxon>
        <taxon>Ortervirales</taxon>
        <taxon>Retroviridae</taxon>
        <taxon>Orthoretrovirinae</taxon>
        <taxon>Lentivirus</taxon>
        <taxon>Lentivirus humimdef1</taxon>
    </lineage>
</organism>
<comment type="domain">
    <text evidence="32 33">The 17 amino acids long immunosuppressive region is present in many retroviral envelope proteins. Synthetic peptides derived from this relatively conserved sequence inhibit immune function in vitro and in vivo.</text>
</comment>
<evidence type="ECO:0000256" key="14">
    <source>
        <dbReference type="ARBA" id="ARBA00022692"/>
    </source>
</evidence>
<dbReference type="SUPFAM" id="SSF58069">
    <property type="entry name" value="Virus ectodomain"/>
    <property type="match status" value="1"/>
</dbReference>
<evidence type="ECO:0000256" key="23">
    <source>
        <dbReference type="ARBA" id="ARBA00023046"/>
    </source>
</evidence>
<dbReference type="InterPro" id="IPR036377">
    <property type="entry name" value="Gp120_core_sf"/>
</dbReference>